<dbReference type="GO" id="GO:0003964">
    <property type="term" value="F:RNA-directed DNA polymerase activity"/>
    <property type="evidence" value="ECO:0007669"/>
    <property type="project" value="UniProtKB-KW"/>
</dbReference>
<keyword evidence="1" id="KW-0695">RNA-directed DNA polymerase</keyword>
<evidence type="ECO:0000313" key="1">
    <source>
        <dbReference type="EMBL" id="GFR84626.1"/>
    </source>
</evidence>
<organism evidence="1 2">
    <name type="scientific">Elysia marginata</name>
    <dbReference type="NCBI Taxonomy" id="1093978"/>
    <lineage>
        <taxon>Eukaryota</taxon>
        <taxon>Metazoa</taxon>
        <taxon>Spiralia</taxon>
        <taxon>Lophotrochozoa</taxon>
        <taxon>Mollusca</taxon>
        <taxon>Gastropoda</taxon>
        <taxon>Heterobranchia</taxon>
        <taxon>Euthyneura</taxon>
        <taxon>Panpulmonata</taxon>
        <taxon>Sacoglossa</taxon>
        <taxon>Placobranchoidea</taxon>
        <taxon>Plakobranchidae</taxon>
        <taxon>Elysia</taxon>
    </lineage>
</organism>
<proteinExistence type="predicted"/>
<dbReference type="EMBL" id="BMAT01001395">
    <property type="protein sequence ID" value="GFR84626.1"/>
    <property type="molecule type" value="Genomic_DNA"/>
</dbReference>
<protein>
    <submittedName>
        <fullName evidence="1">RNA-directed DNA polymerase (Reverse transcriptase) domain containing protein</fullName>
    </submittedName>
</protein>
<gene>
    <name evidence="1" type="ORF">ElyMa_000676200</name>
</gene>
<keyword evidence="2" id="KW-1185">Reference proteome</keyword>
<accession>A0AAV4GH51</accession>
<dbReference type="AlphaFoldDB" id="A0AAV4GH51"/>
<dbReference type="Proteomes" id="UP000762676">
    <property type="component" value="Unassembled WGS sequence"/>
</dbReference>
<evidence type="ECO:0000313" key="2">
    <source>
        <dbReference type="Proteomes" id="UP000762676"/>
    </source>
</evidence>
<keyword evidence="1" id="KW-0808">Transferase</keyword>
<reference evidence="1 2" key="1">
    <citation type="journal article" date="2021" name="Elife">
        <title>Chloroplast acquisition without the gene transfer in kleptoplastic sea slugs, Plakobranchus ocellatus.</title>
        <authorList>
            <person name="Maeda T."/>
            <person name="Takahashi S."/>
            <person name="Yoshida T."/>
            <person name="Shimamura S."/>
            <person name="Takaki Y."/>
            <person name="Nagai Y."/>
            <person name="Toyoda A."/>
            <person name="Suzuki Y."/>
            <person name="Arimoto A."/>
            <person name="Ishii H."/>
            <person name="Satoh N."/>
            <person name="Nishiyama T."/>
            <person name="Hasebe M."/>
            <person name="Maruyama T."/>
            <person name="Minagawa J."/>
            <person name="Obokata J."/>
            <person name="Shigenobu S."/>
        </authorList>
    </citation>
    <scope>NUCLEOTIDE SEQUENCE [LARGE SCALE GENOMIC DNA]</scope>
</reference>
<comment type="caution">
    <text evidence="1">The sequence shown here is derived from an EMBL/GenBank/DDBJ whole genome shotgun (WGS) entry which is preliminary data.</text>
</comment>
<dbReference type="PANTHER" id="PTHR19446">
    <property type="entry name" value="REVERSE TRANSCRIPTASES"/>
    <property type="match status" value="1"/>
</dbReference>
<sequence length="94" mass="10830">MIKQLKIPKYKLPPALMTQKRHPPFTEREVEACLKVMSKNKAPGPDQRTSDVYKLGGEQIIKCLTTCYNNILETKRIPPSWNEAKLITLYKKGE</sequence>
<keyword evidence="1" id="KW-0548">Nucleotidyltransferase</keyword>
<name>A0AAV4GH51_9GAST</name>